<reference evidence="3 4" key="1">
    <citation type="journal article" date="2018" name="Plant J.">
        <title>Genome sequences of Chlorella sorokiniana UTEX 1602 and Micractinium conductrix SAG 241.80: implications to maltose excretion by a green alga.</title>
        <authorList>
            <person name="Arriola M.B."/>
            <person name="Velmurugan N."/>
            <person name="Zhang Y."/>
            <person name="Plunkett M.H."/>
            <person name="Hondzo H."/>
            <person name="Barney B.M."/>
        </authorList>
    </citation>
    <scope>NUCLEOTIDE SEQUENCE [LARGE SCALE GENOMIC DNA]</scope>
    <source>
        <strain evidence="4">UTEX 1602</strain>
    </source>
</reference>
<evidence type="ECO:0000256" key="1">
    <source>
        <dbReference type="SAM" id="MobiDB-lite"/>
    </source>
</evidence>
<keyword evidence="2" id="KW-0732">Signal</keyword>
<evidence type="ECO:0000313" key="4">
    <source>
        <dbReference type="Proteomes" id="UP000239899"/>
    </source>
</evidence>
<name>A0A2P6TWX9_CHLSO</name>
<dbReference type="InterPro" id="IPR044218">
    <property type="entry name" value="SWEETIE"/>
</dbReference>
<dbReference type="OrthoDB" id="10442227at2759"/>
<dbReference type="AlphaFoldDB" id="A0A2P6TWX9"/>
<keyword evidence="4" id="KW-1185">Reference proteome</keyword>
<sequence length="483" mass="49649">MPAPGGEAAQSALLRLLVPLLIEVAAPAGPPTPVLAASAVKLLTHLASSPAAAAFRGVAAELPAATKARLQAALQAAAAAAAAQPAAAETQAASSGPMQRATVKLNFAAFKNGGLPMRQQRSAAERPARAPPPTKTHPAKPGQHAEEKAEAVWSRFKGQPRPAGPTEPGKEAVKSVAEAFVSAGPSAATAAAIIRAEPAVLQAPPASVAAKMHSLSPLTTDAVKSRQALYRKLGPAAARTAVLGLDDAAFQESVQLLSELVGSARTNSRHPQHDKAWEVLQGCDDAQLSALLCDHSAPQLHQLLQALQQHLGWDGSQAASALLGFAGTAQVPSACPHTRFRQLAAASPEGVFALSFLLRRAGMDYPTMARLTLTARTDWSAAALSAAALKAAVRACHKATGLPESFAVTAWLAGFGEPPLLGLTRALVQAGVGPEQVGRLAQLWLDLADQASPEQMVQAVATQRWALGDWQAAVAAVLKAGSL</sequence>
<feature type="signal peptide" evidence="2">
    <location>
        <begin position="1"/>
        <end position="28"/>
    </location>
</feature>
<comment type="caution">
    <text evidence="3">The sequence shown here is derived from an EMBL/GenBank/DDBJ whole genome shotgun (WGS) entry which is preliminary data.</text>
</comment>
<dbReference type="GO" id="GO:0005975">
    <property type="term" value="P:carbohydrate metabolic process"/>
    <property type="evidence" value="ECO:0007669"/>
    <property type="project" value="InterPro"/>
</dbReference>
<dbReference type="PANTHER" id="PTHR46975">
    <property type="entry name" value="PROTEIN SWEETIE"/>
    <property type="match status" value="1"/>
</dbReference>
<accession>A0A2P6TWX9</accession>
<evidence type="ECO:0000313" key="3">
    <source>
        <dbReference type="EMBL" id="PRW58568.1"/>
    </source>
</evidence>
<evidence type="ECO:0000256" key="2">
    <source>
        <dbReference type="SAM" id="SignalP"/>
    </source>
</evidence>
<feature type="chain" id="PRO_5015154622" evidence="2">
    <location>
        <begin position="29"/>
        <end position="483"/>
    </location>
</feature>
<organism evidence="3 4">
    <name type="scientific">Chlorella sorokiniana</name>
    <name type="common">Freshwater green alga</name>
    <dbReference type="NCBI Taxonomy" id="3076"/>
    <lineage>
        <taxon>Eukaryota</taxon>
        <taxon>Viridiplantae</taxon>
        <taxon>Chlorophyta</taxon>
        <taxon>core chlorophytes</taxon>
        <taxon>Trebouxiophyceae</taxon>
        <taxon>Chlorellales</taxon>
        <taxon>Chlorellaceae</taxon>
        <taxon>Chlorella clade</taxon>
        <taxon>Chlorella</taxon>
    </lineage>
</organism>
<proteinExistence type="predicted"/>
<feature type="region of interest" description="Disordered" evidence="1">
    <location>
        <begin position="114"/>
        <end position="149"/>
    </location>
</feature>
<dbReference type="Proteomes" id="UP000239899">
    <property type="component" value="Unassembled WGS sequence"/>
</dbReference>
<dbReference type="PANTHER" id="PTHR46975:SF2">
    <property type="entry name" value="PROTEIN SWEETIE"/>
    <property type="match status" value="1"/>
</dbReference>
<gene>
    <name evidence="3" type="ORF">C2E21_3083</name>
</gene>
<dbReference type="EMBL" id="LHPG02000005">
    <property type="protein sequence ID" value="PRW58568.1"/>
    <property type="molecule type" value="Genomic_DNA"/>
</dbReference>
<protein>
    <submittedName>
        <fullName evidence="3">HEAT repeat-containing</fullName>
    </submittedName>
</protein>